<reference evidence="8" key="1">
    <citation type="journal article" date="2014" name="Int. J. Syst. Evol. Microbiol.">
        <title>Complete genome sequence of Corynebacterium casei LMG S-19264T (=DSM 44701T), isolated from a smear-ripened cheese.</title>
        <authorList>
            <consortium name="US DOE Joint Genome Institute (JGI-PGF)"/>
            <person name="Walter F."/>
            <person name="Albersmeier A."/>
            <person name="Kalinowski J."/>
            <person name="Ruckert C."/>
        </authorList>
    </citation>
    <scope>NUCLEOTIDE SEQUENCE</scope>
    <source>
        <strain evidence="8">KCTC 23714</strain>
    </source>
</reference>
<dbReference type="PROSITE" id="PS00519">
    <property type="entry name" value="HTH_ASNC_1"/>
    <property type="match status" value="1"/>
</dbReference>
<dbReference type="Gene3D" id="1.10.10.10">
    <property type="entry name" value="Winged helix-like DNA-binding domain superfamily/Winged helix DNA-binding domain"/>
    <property type="match status" value="1"/>
</dbReference>
<evidence type="ECO:0000259" key="7">
    <source>
        <dbReference type="Pfam" id="PF22451"/>
    </source>
</evidence>
<evidence type="ECO:0000313" key="9">
    <source>
        <dbReference type="Proteomes" id="UP000628984"/>
    </source>
</evidence>
<accession>A0A918MNB5</accession>
<keyword evidence="9" id="KW-1185">Reference proteome</keyword>
<dbReference type="PANTHER" id="PTHR43413:SF1">
    <property type="entry name" value="SIROHEME DECARBOXYLASE NIRL SUBUNIT"/>
    <property type="match status" value="1"/>
</dbReference>
<reference evidence="8" key="2">
    <citation type="submission" date="2020-09" db="EMBL/GenBank/DDBJ databases">
        <authorList>
            <person name="Sun Q."/>
            <person name="Kim S."/>
        </authorList>
    </citation>
    <scope>NUCLEOTIDE SEQUENCE</scope>
    <source>
        <strain evidence="8">KCTC 23714</strain>
    </source>
</reference>
<dbReference type="PANTHER" id="PTHR43413">
    <property type="entry name" value="TRANSCRIPTIONAL REGULATOR, ASNC FAMILY"/>
    <property type="match status" value="1"/>
</dbReference>
<dbReference type="Gene3D" id="3.30.70.3460">
    <property type="match status" value="2"/>
</dbReference>
<dbReference type="InterPro" id="IPR019885">
    <property type="entry name" value="Tscrpt_reg_HTH_AsnC-type_CS"/>
</dbReference>
<evidence type="ECO:0000256" key="3">
    <source>
        <dbReference type="ARBA" id="ARBA00023457"/>
    </source>
</evidence>
<protein>
    <recommendedName>
        <fullName evidence="4">siroheme decarboxylase</fullName>
        <ecNumber evidence="4">4.1.1.111</ecNumber>
    </recommendedName>
</protein>
<dbReference type="Proteomes" id="UP000628984">
    <property type="component" value="Unassembled WGS sequence"/>
</dbReference>
<evidence type="ECO:0000256" key="5">
    <source>
        <dbReference type="ARBA" id="ARBA00048470"/>
    </source>
</evidence>
<dbReference type="InterPro" id="IPR050684">
    <property type="entry name" value="HTH-Siroheme_Decarb"/>
</dbReference>
<evidence type="ECO:0000313" key="8">
    <source>
        <dbReference type="EMBL" id="GGW43137.1"/>
    </source>
</evidence>
<evidence type="ECO:0000256" key="2">
    <source>
        <dbReference type="ARBA" id="ARBA00023444"/>
    </source>
</evidence>
<comment type="similarity">
    <text evidence="3">Belongs to the Ahb/Nir family.</text>
</comment>
<proteinExistence type="inferred from homology"/>
<dbReference type="SUPFAM" id="SSF46785">
    <property type="entry name" value="Winged helix' DNA-binding domain"/>
    <property type="match status" value="1"/>
</dbReference>
<comment type="pathway">
    <text evidence="2">Porphyrin-containing compound metabolism.</text>
</comment>
<dbReference type="EC" id="4.1.1.111" evidence="4"/>
<dbReference type="AlphaFoldDB" id="A0A918MNB5"/>
<name>A0A918MNB5_9RHOB</name>
<dbReference type="InterPro" id="IPR040523">
    <property type="entry name" value="AsnC_trans_reg2"/>
</dbReference>
<evidence type="ECO:0000259" key="6">
    <source>
        <dbReference type="Pfam" id="PF17805"/>
    </source>
</evidence>
<dbReference type="InterPro" id="IPR053953">
    <property type="entry name" value="NirdL-like_HTH"/>
</dbReference>
<keyword evidence="1" id="KW-0456">Lyase</keyword>
<feature type="domain" description="Siroheme decarboxylase NirL-like HTH" evidence="7">
    <location>
        <begin position="168"/>
        <end position="213"/>
    </location>
</feature>
<dbReference type="EMBL" id="BMYQ01000015">
    <property type="protein sequence ID" value="GGW43137.1"/>
    <property type="molecule type" value="Genomic_DNA"/>
</dbReference>
<dbReference type="Pfam" id="PF22451">
    <property type="entry name" value="NirdL-like_HTH"/>
    <property type="match status" value="2"/>
</dbReference>
<comment type="caution">
    <text evidence="8">The sequence shown here is derived from an EMBL/GenBank/DDBJ whole genome shotgun (WGS) entry which is preliminary data.</text>
</comment>
<feature type="domain" description="Siroheme decarboxylase AsnC-like ligand binding" evidence="6">
    <location>
        <begin position="64"/>
        <end position="138"/>
    </location>
</feature>
<feature type="domain" description="Siroheme decarboxylase NirL-like HTH" evidence="7">
    <location>
        <begin position="5"/>
        <end position="49"/>
    </location>
</feature>
<evidence type="ECO:0000256" key="1">
    <source>
        <dbReference type="ARBA" id="ARBA00023239"/>
    </source>
</evidence>
<sequence>MDALDLRLLDEFQRDFPLTGRPFARVATALSLSEPKVLARLQHLTETGALARVGATVRPHTAGASTLAALAVPEAQLEEVATLVGAERGVNHSYQREDLWNLWFVATAPDAPALAASLSRIGQATGLKVLNLPLVRAFNIDLGFRLTGARAAMPADRGAATTHLQGADRAILQALSDGLPLLPRPYAALAARLGLTEGHLHQRIAALIAGGVITRLGLIVRHRALGYAANAMVAWALPEGQIPDAGRALATLPGVTLCYERRPVPGLWEHPLFCMIHARTRPEALAVLDRAARLPELAGAAPRILFSTRCFKQRGALIAEAA</sequence>
<gene>
    <name evidence="8" type="ORF">GCM10011452_34370</name>
</gene>
<dbReference type="Pfam" id="PF17805">
    <property type="entry name" value="AsnC_trans_reg2"/>
    <property type="match status" value="2"/>
</dbReference>
<dbReference type="InterPro" id="IPR036390">
    <property type="entry name" value="WH_DNA-bd_sf"/>
</dbReference>
<comment type="catalytic activity">
    <reaction evidence="5">
        <text>siroheme + 2 H(+) = 12,18-didecarboxysiroheme + 2 CO2</text>
        <dbReference type="Rhea" id="RHEA:19093"/>
        <dbReference type="ChEBI" id="CHEBI:15378"/>
        <dbReference type="ChEBI" id="CHEBI:16526"/>
        <dbReference type="ChEBI" id="CHEBI:60052"/>
        <dbReference type="ChEBI" id="CHEBI:140497"/>
        <dbReference type="EC" id="4.1.1.111"/>
    </reaction>
</comment>
<feature type="domain" description="Siroheme decarboxylase AsnC-like ligand binding" evidence="6">
    <location>
        <begin position="225"/>
        <end position="312"/>
    </location>
</feature>
<dbReference type="RefSeq" id="WP_189635110.1">
    <property type="nucleotide sequence ID" value="NZ_BMYQ01000015.1"/>
</dbReference>
<dbReference type="GO" id="GO:0016829">
    <property type="term" value="F:lyase activity"/>
    <property type="evidence" value="ECO:0007669"/>
    <property type="project" value="UniProtKB-KW"/>
</dbReference>
<dbReference type="InterPro" id="IPR036388">
    <property type="entry name" value="WH-like_DNA-bd_sf"/>
</dbReference>
<organism evidence="8 9">
    <name type="scientific">Gemmobacter lanyuensis</name>
    <dbReference type="NCBI Taxonomy" id="1054497"/>
    <lineage>
        <taxon>Bacteria</taxon>
        <taxon>Pseudomonadati</taxon>
        <taxon>Pseudomonadota</taxon>
        <taxon>Alphaproteobacteria</taxon>
        <taxon>Rhodobacterales</taxon>
        <taxon>Paracoccaceae</taxon>
        <taxon>Gemmobacter</taxon>
    </lineage>
</organism>
<evidence type="ECO:0000256" key="4">
    <source>
        <dbReference type="ARBA" id="ARBA00023471"/>
    </source>
</evidence>